<evidence type="ECO:0000313" key="3">
    <source>
        <dbReference type="Proteomes" id="UP001566132"/>
    </source>
</evidence>
<sequence>MISSSTSTPSSSSSSSSERSTIASTSIKRTGGNVNVNSVIEKSSLLIRNLQRLLNEKTPTFGDELQKVWLKKLNYEIVSCNRVIRQRSSLSVGIRCKLQTNIELMKSFKKKILRIHEDLSNNCNNQQQQQQRVAWENIETCFQGRVRTGVIINLMHKDLNQFFDNAFLLFQKNI</sequence>
<comment type="caution">
    <text evidence="2">The sequence shown here is derived from an EMBL/GenBank/DDBJ whole genome shotgun (WGS) entry which is preliminary data.</text>
</comment>
<reference evidence="2 3" key="1">
    <citation type="submission" date="2024-05" db="EMBL/GenBank/DDBJ databases">
        <title>Genetic variation in Jamaican populations of the coffee berry borer (Hypothenemus hampei).</title>
        <authorList>
            <person name="Errbii M."/>
            <person name="Myrie A."/>
        </authorList>
    </citation>
    <scope>NUCLEOTIDE SEQUENCE [LARGE SCALE GENOMIC DNA]</scope>
    <source>
        <strain evidence="2">JA-Hopewell-2020-01-JO</strain>
        <tissue evidence="2">Whole body</tissue>
    </source>
</reference>
<proteinExistence type="predicted"/>
<evidence type="ECO:0000313" key="2">
    <source>
        <dbReference type="EMBL" id="KAL1516477.1"/>
    </source>
</evidence>
<name>A0ABD1FB20_HYPHA</name>
<accession>A0ABD1FB20</accession>
<organism evidence="2 3">
    <name type="scientific">Hypothenemus hampei</name>
    <name type="common">Coffee berry borer</name>
    <dbReference type="NCBI Taxonomy" id="57062"/>
    <lineage>
        <taxon>Eukaryota</taxon>
        <taxon>Metazoa</taxon>
        <taxon>Ecdysozoa</taxon>
        <taxon>Arthropoda</taxon>
        <taxon>Hexapoda</taxon>
        <taxon>Insecta</taxon>
        <taxon>Pterygota</taxon>
        <taxon>Neoptera</taxon>
        <taxon>Endopterygota</taxon>
        <taxon>Coleoptera</taxon>
        <taxon>Polyphaga</taxon>
        <taxon>Cucujiformia</taxon>
        <taxon>Curculionidae</taxon>
        <taxon>Scolytinae</taxon>
        <taxon>Hypothenemus</taxon>
    </lineage>
</organism>
<gene>
    <name evidence="2" type="ORF">ABEB36_000386</name>
</gene>
<evidence type="ECO:0000256" key="1">
    <source>
        <dbReference type="SAM" id="MobiDB-lite"/>
    </source>
</evidence>
<protein>
    <submittedName>
        <fullName evidence="2">Uncharacterized protein</fullName>
    </submittedName>
</protein>
<keyword evidence="3" id="KW-1185">Reference proteome</keyword>
<dbReference type="EMBL" id="JBDJPC010000001">
    <property type="protein sequence ID" value="KAL1516477.1"/>
    <property type="molecule type" value="Genomic_DNA"/>
</dbReference>
<dbReference type="AlphaFoldDB" id="A0ABD1FB20"/>
<dbReference type="Proteomes" id="UP001566132">
    <property type="component" value="Unassembled WGS sequence"/>
</dbReference>
<feature type="region of interest" description="Disordered" evidence="1">
    <location>
        <begin position="1"/>
        <end position="26"/>
    </location>
</feature>